<dbReference type="Proteomes" id="UP000836841">
    <property type="component" value="Chromosome 2"/>
</dbReference>
<dbReference type="AlphaFoldDB" id="A0AAU9RK11"/>
<sequence>MCQCCFYISTENWKKRGRQLGVAVIARPPRHQCGEVDHLVPSHFAMHVGSDSGNRDDPSYWVFVLFTTTKPSRR</sequence>
<gene>
    <name evidence="1" type="ORF">TAV2_LOCUS4957</name>
</gene>
<reference evidence="1 2" key="1">
    <citation type="submission" date="2022-03" db="EMBL/GenBank/DDBJ databases">
        <authorList>
            <person name="Nunn A."/>
            <person name="Chopra R."/>
            <person name="Nunn A."/>
            <person name="Contreras Garrido A."/>
        </authorList>
    </citation>
    <scope>NUCLEOTIDE SEQUENCE [LARGE SCALE GENOMIC DNA]</scope>
</reference>
<keyword evidence="2" id="KW-1185">Reference proteome</keyword>
<organism evidence="1 2">
    <name type="scientific">Thlaspi arvense</name>
    <name type="common">Field penny-cress</name>
    <dbReference type="NCBI Taxonomy" id="13288"/>
    <lineage>
        <taxon>Eukaryota</taxon>
        <taxon>Viridiplantae</taxon>
        <taxon>Streptophyta</taxon>
        <taxon>Embryophyta</taxon>
        <taxon>Tracheophyta</taxon>
        <taxon>Spermatophyta</taxon>
        <taxon>Magnoliopsida</taxon>
        <taxon>eudicotyledons</taxon>
        <taxon>Gunneridae</taxon>
        <taxon>Pentapetalae</taxon>
        <taxon>rosids</taxon>
        <taxon>malvids</taxon>
        <taxon>Brassicales</taxon>
        <taxon>Brassicaceae</taxon>
        <taxon>Thlaspideae</taxon>
        <taxon>Thlaspi</taxon>
    </lineage>
</organism>
<dbReference type="EMBL" id="OU466858">
    <property type="protein sequence ID" value="CAH2044508.1"/>
    <property type="molecule type" value="Genomic_DNA"/>
</dbReference>
<protein>
    <submittedName>
        <fullName evidence="1">Uncharacterized protein</fullName>
    </submittedName>
</protein>
<name>A0AAU9RK11_THLAR</name>
<accession>A0AAU9RK11</accession>
<evidence type="ECO:0000313" key="2">
    <source>
        <dbReference type="Proteomes" id="UP000836841"/>
    </source>
</evidence>
<proteinExistence type="predicted"/>
<evidence type="ECO:0000313" key="1">
    <source>
        <dbReference type="EMBL" id="CAH2044508.1"/>
    </source>
</evidence>